<accession>A0A0S4IMK7</accession>
<keyword evidence="5" id="KW-0813">Transport</keyword>
<keyword evidence="2 4" id="KW-0812">Transmembrane</keyword>
<evidence type="ECO:0000256" key="3">
    <source>
        <dbReference type="ARBA" id="ARBA00023136"/>
    </source>
</evidence>
<dbReference type="OMA" id="VMGPCTY"/>
<dbReference type="InterPro" id="IPR053017">
    <property type="entry name" value="Mito_Cit/Oxoglu_Carrier"/>
</dbReference>
<dbReference type="InterPro" id="IPR023395">
    <property type="entry name" value="MCP_dom_sf"/>
</dbReference>
<evidence type="ECO:0000256" key="2">
    <source>
        <dbReference type="ARBA" id="ARBA00022692"/>
    </source>
</evidence>
<dbReference type="OrthoDB" id="10253709at2759"/>
<feature type="repeat" description="Solcar" evidence="4">
    <location>
        <begin position="191"/>
        <end position="277"/>
    </location>
</feature>
<comment type="subcellular location">
    <subcellularLocation>
        <location evidence="1">Membrane</location>
        <topology evidence="1">Multi-pass membrane protein</topology>
    </subcellularLocation>
</comment>
<dbReference type="PANTHER" id="PTHR46982">
    <property type="entry name" value="CITRATE/OXOGLUTARATE CARRIER PROTEIN"/>
    <property type="match status" value="1"/>
</dbReference>
<dbReference type="Proteomes" id="UP000051952">
    <property type="component" value="Unassembled WGS sequence"/>
</dbReference>
<dbReference type="AlphaFoldDB" id="A0A0S4IMK7"/>
<reference evidence="7" key="1">
    <citation type="submission" date="2015-09" db="EMBL/GenBank/DDBJ databases">
        <authorList>
            <consortium name="Pathogen Informatics"/>
        </authorList>
    </citation>
    <scope>NUCLEOTIDE SEQUENCE [LARGE SCALE GENOMIC DNA]</scope>
    <source>
        <strain evidence="7">Lake Konstanz</strain>
    </source>
</reference>
<evidence type="ECO:0000313" key="7">
    <source>
        <dbReference type="Proteomes" id="UP000051952"/>
    </source>
</evidence>
<dbReference type="SUPFAM" id="SSF103506">
    <property type="entry name" value="Mitochondrial carrier"/>
    <property type="match status" value="1"/>
</dbReference>
<dbReference type="EMBL" id="CYKH01000157">
    <property type="protein sequence ID" value="CUE73820.1"/>
    <property type="molecule type" value="Genomic_DNA"/>
</dbReference>
<dbReference type="GO" id="GO:0016020">
    <property type="term" value="C:membrane"/>
    <property type="evidence" value="ECO:0007669"/>
    <property type="project" value="UniProtKB-SubCell"/>
</dbReference>
<dbReference type="PROSITE" id="PS50920">
    <property type="entry name" value="SOLCAR"/>
    <property type="match status" value="1"/>
</dbReference>
<keyword evidence="7" id="KW-1185">Reference proteome</keyword>
<protein>
    <submittedName>
        <fullName evidence="6">Mitochondrial carrier protein, putative</fullName>
    </submittedName>
</protein>
<evidence type="ECO:0000313" key="6">
    <source>
        <dbReference type="EMBL" id="CUE73820.1"/>
    </source>
</evidence>
<proteinExistence type="inferred from homology"/>
<organism evidence="6 7">
    <name type="scientific">Bodo saltans</name>
    <name type="common">Flagellated protozoan</name>
    <dbReference type="NCBI Taxonomy" id="75058"/>
    <lineage>
        <taxon>Eukaryota</taxon>
        <taxon>Discoba</taxon>
        <taxon>Euglenozoa</taxon>
        <taxon>Kinetoplastea</taxon>
        <taxon>Metakinetoplastina</taxon>
        <taxon>Eubodonida</taxon>
        <taxon>Bodonidae</taxon>
        <taxon>Bodo</taxon>
    </lineage>
</organism>
<keyword evidence="3 4" id="KW-0472">Membrane</keyword>
<gene>
    <name evidence="6" type="ORF">BSAL_55435</name>
</gene>
<dbReference type="GO" id="GO:0005739">
    <property type="term" value="C:mitochondrion"/>
    <property type="evidence" value="ECO:0007669"/>
    <property type="project" value="TreeGrafter"/>
</dbReference>
<dbReference type="VEuPathDB" id="TriTrypDB:BSAL_55435"/>
<evidence type="ECO:0000256" key="5">
    <source>
        <dbReference type="RuleBase" id="RU000488"/>
    </source>
</evidence>
<dbReference type="GO" id="GO:0015742">
    <property type="term" value="P:alpha-ketoglutarate transport"/>
    <property type="evidence" value="ECO:0007669"/>
    <property type="project" value="TreeGrafter"/>
</dbReference>
<evidence type="ECO:0000256" key="1">
    <source>
        <dbReference type="ARBA" id="ARBA00004141"/>
    </source>
</evidence>
<name>A0A0S4IMK7_BODSA</name>
<evidence type="ECO:0000256" key="4">
    <source>
        <dbReference type="PROSITE-ProRule" id="PRU00282"/>
    </source>
</evidence>
<dbReference type="PANTHER" id="PTHR46982:SF1">
    <property type="entry name" value="CITRATE_OXOGLUTARATE CARRIER PROTEIN"/>
    <property type="match status" value="1"/>
</dbReference>
<comment type="similarity">
    <text evidence="5">Belongs to the mitochondrial carrier (TC 2.A.29) family.</text>
</comment>
<dbReference type="Gene3D" id="1.50.40.10">
    <property type="entry name" value="Mitochondrial carrier domain"/>
    <property type="match status" value="2"/>
</dbReference>
<dbReference type="GO" id="GO:0005371">
    <property type="term" value="F:tricarboxylate secondary active transmembrane transporter activity"/>
    <property type="evidence" value="ECO:0007669"/>
    <property type="project" value="TreeGrafter"/>
</dbReference>
<dbReference type="GO" id="GO:0006843">
    <property type="term" value="P:mitochondrial citrate transmembrane transport"/>
    <property type="evidence" value="ECO:0007669"/>
    <property type="project" value="TreeGrafter"/>
</dbReference>
<dbReference type="Pfam" id="PF00153">
    <property type="entry name" value="Mito_carr"/>
    <property type="match status" value="1"/>
</dbReference>
<dbReference type="InterPro" id="IPR018108">
    <property type="entry name" value="MCP_transmembrane"/>
</dbReference>
<sequence>MGHGSTGDPRDMAIGAVLQCAEAFTLGMPFEVWKTQQISNLAKGNWQSAGTEFRALLNQGVSKFYHGTSAKMVESASKGAILLWGTNLTLDALPMFGLNRNTAVGGMIGGFCGGVMQTVVMSPMTFVITYKNRNPDYATASWITILRKTGMKAAYGSAPAMAGRQGTNWALRWFFAQAVANKYREMKGAKLNMAEEIFCGLLGGALGCVNQPFEVLRVVQQARQATGDKTANTRNCAQMVYKQHGVMGFYAGIIPRMGLSAWQTLFMVTFAGFAKEALNNLTKPTAISTHKAK</sequence>